<dbReference type="AlphaFoldDB" id="W0SH08"/>
<evidence type="ECO:0000256" key="3">
    <source>
        <dbReference type="ARBA" id="ARBA00023004"/>
    </source>
</evidence>
<dbReference type="Pfam" id="PF00211">
    <property type="entry name" value="Guanylate_cyc"/>
    <property type="match status" value="1"/>
</dbReference>
<evidence type="ECO:0000313" key="6">
    <source>
        <dbReference type="Proteomes" id="UP000031637"/>
    </source>
</evidence>
<dbReference type="STRING" id="1223802.SUTH_02469"/>
<sequence length="446" mass="50793">MPVTPRTQAGNPQDNPDALRERLTTTTEAYGRFVPREFLNLLGIEDIRKVEVGQQVERKMTVLFADIRNFTSLSESMSPQENFNFLNSYLIQMEPIITAHGGFIDKYIGDAIMALFPESPDAALRCSLAMLQRLEEYNDGRQRAGYRPIKIGIGINTGIVILGTIGGAARMDGTVIGDAVNLAARLERLTKEYRVSILISEYTLYCLDEPSQWSIRFLDRTHVRGKQDNQSVYEVFNGDPAPLRRAKEETLKTFELALAYYHLDDILTSRERLIACLAIAPDDDAARVYLERCENPVGGLGNRQAELTSSWREEYSFGHAAVDAAHKNLLADMNGLARAVNVGAWDLTPPLLAQIQFAAANDFMIEEELMVADGYPFLDLHVRQHQRFFEYFGELRREIERGEENRVYLAFRVKRLLTDWLVNHILNADRHYGHYLHSKQRNPVHL</sequence>
<dbReference type="NCBIfam" id="TIGR02481">
    <property type="entry name" value="hemeryth_dom"/>
    <property type="match status" value="1"/>
</dbReference>
<dbReference type="InterPro" id="IPR012827">
    <property type="entry name" value="Hemerythrin_metal-bd"/>
</dbReference>
<dbReference type="EMBL" id="AP012547">
    <property type="protein sequence ID" value="BAO30252.1"/>
    <property type="molecule type" value="Genomic_DNA"/>
</dbReference>
<dbReference type="Gene3D" id="1.20.120.50">
    <property type="entry name" value="Hemerythrin-like"/>
    <property type="match status" value="1"/>
</dbReference>
<evidence type="ECO:0000259" key="4">
    <source>
        <dbReference type="PROSITE" id="PS50125"/>
    </source>
</evidence>
<dbReference type="Proteomes" id="UP000031637">
    <property type="component" value="Chromosome"/>
</dbReference>
<dbReference type="InterPro" id="IPR029787">
    <property type="entry name" value="Nucleotide_cyclase"/>
</dbReference>
<dbReference type="PROSITE" id="PS50125">
    <property type="entry name" value="GUANYLATE_CYCLASE_2"/>
    <property type="match status" value="1"/>
</dbReference>
<dbReference type="HOGENOM" id="CLU_623846_0_0_4"/>
<reference evidence="5 6" key="1">
    <citation type="journal article" date="2014" name="Syst. Appl. Microbiol.">
        <title>Complete genomes of freshwater sulfur oxidizers Sulfuricella denitrificans skB26 and Sulfuritalea hydrogenivorans sk43H: genetic insights into the sulfur oxidation pathway of betaproteobacteria.</title>
        <authorList>
            <person name="Watanabe T."/>
            <person name="Kojima H."/>
            <person name="Fukui M."/>
        </authorList>
    </citation>
    <scope>NUCLEOTIDE SEQUENCE [LARGE SCALE GENOMIC DNA]</scope>
    <source>
        <strain evidence="5">DSM22779</strain>
    </source>
</reference>
<comment type="similarity">
    <text evidence="1">Belongs to the hemerythrin family.</text>
</comment>
<dbReference type="GO" id="GO:0046872">
    <property type="term" value="F:metal ion binding"/>
    <property type="evidence" value="ECO:0007669"/>
    <property type="project" value="UniProtKB-KW"/>
</dbReference>
<protein>
    <submittedName>
        <fullName evidence="5">Adenylate/guanylate cyclase</fullName>
    </submittedName>
</protein>
<dbReference type="Pfam" id="PF01814">
    <property type="entry name" value="Hemerythrin"/>
    <property type="match status" value="1"/>
</dbReference>
<dbReference type="SUPFAM" id="SSF47188">
    <property type="entry name" value="Hemerythrin-like"/>
    <property type="match status" value="1"/>
</dbReference>
<dbReference type="PANTHER" id="PTHR43081">
    <property type="entry name" value="ADENYLATE CYCLASE, TERMINAL-DIFFERENTIATION SPECIFIC-RELATED"/>
    <property type="match status" value="1"/>
</dbReference>
<dbReference type="PANTHER" id="PTHR43081:SF1">
    <property type="entry name" value="ADENYLATE CYCLASE, TERMINAL-DIFFERENTIATION SPECIFIC"/>
    <property type="match status" value="1"/>
</dbReference>
<dbReference type="RefSeq" id="WP_052473597.1">
    <property type="nucleotide sequence ID" value="NZ_AP012547.1"/>
</dbReference>
<gene>
    <name evidence="5" type="ORF">SUTH_02469</name>
</gene>
<keyword evidence="3" id="KW-0408">Iron</keyword>
<dbReference type="KEGG" id="shd:SUTH_02469"/>
<dbReference type="InterPro" id="IPR035938">
    <property type="entry name" value="Hemerythrin-like_sf"/>
</dbReference>
<dbReference type="InterPro" id="IPR001054">
    <property type="entry name" value="A/G_cyclase"/>
</dbReference>
<dbReference type="GO" id="GO:0004016">
    <property type="term" value="F:adenylate cyclase activity"/>
    <property type="evidence" value="ECO:0007669"/>
    <property type="project" value="UniProtKB-ARBA"/>
</dbReference>
<dbReference type="InterPro" id="IPR050697">
    <property type="entry name" value="Adenylyl/Guanylyl_Cyclase_3/4"/>
</dbReference>
<dbReference type="GO" id="GO:0006171">
    <property type="term" value="P:cAMP biosynthetic process"/>
    <property type="evidence" value="ECO:0007669"/>
    <property type="project" value="TreeGrafter"/>
</dbReference>
<dbReference type="CDD" id="cd07302">
    <property type="entry name" value="CHD"/>
    <property type="match status" value="1"/>
</dbReference>
<dbReference type="CDD" id="cd12107">
    <property type="entry name" value="Hemerythrin"/>
    <property type="match status" value="1"/>
</dbReference>
<dbReference type="SMART" id="SM00044">
    <property type="entry name" value="CYCc"/>
    <property type="match status" value="1"/>
</dbReference>
<feature type="domain" description="Guanylate cyclase" evidence="4">
    <location>
        <begin position="61"/>
        <end position="187"/>
    </location>
</feature>
<dbReference type="InterPro" id="IPR012312">
    <property type="entry name" value="Hemerythrin-like"/>
</dbReference>
<dbReference type="OrthoDB" id="9802500at2"/>
<evidence type="ECO:0000256" key="2">
    <source>
        <dbReference type="ARBA" id="ARBA00022723"/>
    </source>
</evidence>
<accession>W0SH08</accession>
<evidence type="ECO:0000313" key="5">
    <source>
        <dbReference type="EMBL" id="BAO30252.1"/>
    </source>
</evidence>
<evidence type="ECO:0000256" key="1">
    <source>
        <dbReference type="ARBA" id="ARBA00010587"/>
    </source>
</evidence>
<dbReference type="GO" id="GO:0035556">
    <property type="term" value="P:intracellular signal transduction"/>
    <property type="evidence" value="ECO:0007669"/>
    <property type="project" value="InterPro"/>
</dbReference>
<dbReference type="SUPFAM" id="SSF55073">
    <property type="entry name" value="Nucleotide cyclase"/>
    <property type="match status" value="1"/>
</dbReference>
<proteinExistence type="inferred from homology"/>
<name>W0SH08_9PROT</name>
<keyword evidence="2" id="KW-0479">Metal-binding</keyword>
<dbReference type="Gene3D" id="3.30.70.1230">
    <property type="entry name" value="Nucleotide cyclase"/>
    <property type="match status" value="1"/>
</dbReference>
<organism evidence="5 6">
    <name type="scientific">Sulfuritalea hydrogenivorans sk43H</name>
    <dbReference type="NCBI Taxonomy" id="1223802"/>
    <lineage>
        <taxon>Bacteria</taxon>
        <taxon>Pseudomonadati</taxon>
        <taxon>Pseudomonadota</taxon>
        <taxon>Betaproteobacteria</taxon>
        <taxon>Nitrosomonadales</taxon>
        <taxon>Sterolibacteriaceae</taxon>
        <taxon>Sulfuritalea</taxon>
    </lineage>
</organism>
<keyword evidence="6" id="KW-1185">Reference proteome</keyword>